<organism evidence="1 2">
    <name type="scientific">Colletotrichum sublineola</name>
    <name type="common">Sorghum anthracnose fungus</name>
    <dbReference type="NCBI Taxonomy" id="1173701"/>
    <lineage>
        <taxon>Eukaryota</taxon>
        <taxon>Fungi</taxon>
        <taxon>Dikarya</taxon>
        <taxon>Ascomycota</taxon>
        <taxon>Pezizomycotina</taxon>
        <taxon>Sordariomycetes</taxon>
        <taxon>Hypocreomycetidae</taxon>
        <taxon>Glomerellales</taxon>
        <taxon>Glomerellaceae</taxon>
        <taxon>Colletotrichum</taxon>
        <taxon>Colletotrichum graminicola species complex</taxon>
    </lineage>
</organism>
<dbReference type="EMBL" id="JMSE01000999">
    <property type="protein sequence ID" value="KDN65743.1"/>
    <property type="molecule type" value="Genomic_DNA"/>
</dbReference>
<dbReference type="Pfam" id="PF06293">
    <property type="entry name" value="Kdo"/>
    <property type="match status" value="1"/>
</dbReference>
<evidence type="ECO:0000313" key="1">
    <source>
        <dbReference type="EMBL" id="KDN65743.1"/>
    </source>
</evidence>
<keyword evidence="2" id="KW-1185">Reference proteome</keyword>
<comment type="caution">
    <text evidence="1">The sequence shown here is derived from an EMBL/GenBank/DDBJ whole genome shotgun (WGS) entry which is preliminary data.</text>
</comment>
<dbReference type="Proteomes" id="UP000027238">
    <property type="component" value="Unassembled WGS sequence"/>
</dbReference>
<evidence type="ECO:0000313" key="2">
    <source>
        <dbReference type="Proteomes" id="UP000027238"/>
    </source>
</evidence>
<proteinExistence type="predicted"/>
<dbReference type="SUPFAM" id="SSF56112">
    <property type="entry name" value="Protein kinase-like (PK-like)"/>
    <property type="match status" value="1"/>
</dbReference>
<dbReference type="OrthoDB" id="2156052at2759"/>
<dbReference type="STRING" id="1173701.A0A066X9C9"/>
<name>A0A066X9C9_COLSU</name>
<gene>
    <name evidence="1" type="ORF">CSUB01_07524</name>
</gene>
<dbReference type="Gene3D" id="1.10.510.10">
    <property type="entry name" value="Transferase(Phosphotransferase) domain 1"/>
    <property type="match status" value="1"/>
</dbReference>
<reference evidence="2" key="1">
    <citation type="journal article" date="2014" name="Genome Announc.">
        <title>Draft genome sequence of Colletotrichum sublineola, a destructive pathogen of cultivated sorghum.</title>
        <authorList>
            <person name="Baroncelli R."/>
            <person name="Sanz-Martin J.M."/>
            <person name="Rech G.E."/>
            <person name="Sukno S.A."/>
            <person name="Thon M.R."/>
        </authorList>
    </citation>
    <scope>NUCLEOTIDE SEQUENCE [LARGE SCALE GENOMIC DNA]</scope>
    <source>
        <strain evidence="2">TX430BB</strain>
    </source>
</reference>
<dbReference type="HOGENOM" id="CLU_415607_0_0_1"/>
<dbReference type="AlphaFoldDB" id="A0A066X9C9"/>
<protein>
    <recommendedName>
        <fullName evidence="3">Protein kinase domain-containing protein</fullName>
    </recommendedName>
</protein>
<dbReference type="InterPro" id="IPR011009">
    <property type="entry name" value="Kinase-like_dom_sf"/>
</dbReference>
<evidence type="ECO:0008006" key="3">
    <source>
        <dbReference type="Google" id="ProtNLM"/>
    </source>
</evidence>
<dbReference type="eggNOG" id="ENOG502SHD6">
    <property type="taxonomic scope" value="Eukaryota"/>
</dbReference>
<accession>A0A066X9C9</accession>
<sequence length="660" mass="73737">MKVRLSSYGYTFVAKAVETLDVARLQHENKVYDQLLPIQGKHVPVCLGRVDLDLPLYNDSGIYKHVLFLSWAGMPLFDIANEAAKADIDAVAQAYKTMHNLGVLHRDAELRNVLRDTVSGSIMVVDFERAEISCRPPLGLLSSNGQNKKRKRAALEKPGMLENQGKDGFAQELKSIGELLAQDDGLFFRTCGPCWNNNSTSSWANYACSCEISAGEGRHTANGIDLNDLLGNDDGVLIPRPHHCILDTSFGSMRAVRSRYDDIESYLVVVDATRSTLIHPSKNEAYADGNKLDDIRALDHVDEAQDKGMHTPLTYLDEKRLSRQLSIVFVPSKDRQTTRVILTFPEPQIRAVDHTYVKSSSAGGSRKLRNDTAHGLNAHLYGSTLDIDNCQYSDDFFLDTATVLLKTEAFFNCALEFVSEFVNLVKSKLPFATPKDLCVVDDLRMELSTNQIQSLRAFTNDLLHLCPHLGEPVKNIQPLLIWSSTQPCSFQSLCDWSVSEAGHIALIQLQGDALQSQTWSQLVCNFVALLALLDLRPWSQNDNSPISDSALEDFDNFLRGDNVPNARVVLQKPLYALRRNMAARARDSQGDNAMVAKRLTAVINGVYLSAHQPPRTDRYLDEYHNHRLDNMPNEPNKSHAEALQLMLHTLSLEPGIHEQE</sequence>